<feature type="non-terminal residue" evidence="1">
    <location>
        <position position="121"/>
    </location>
</feature>
<dbReference type="EMBL" id="CAJNIZ010026318">
    <property type="protein sequence ID" value="CAE7490914.1"/>
    <property type="molecule type" value="Genomic_DNA"/>
</dbReference>
<dbReference type="OrthoDB" id="442097at2759"/>
<name>A0A812SSZ5_SYMPI</name>
<dbReference type="Proteomes" id="UP000649617">
    <property type="component" value="Unassembled WGS sequence"/>
</dbReference>
<gene>
    <name evidence="1" type="primary">LONRF1</name>
    <name evidence="1" type="ORF">SPIL2461_LOCUS12653</name>
</gene>
<keyword evidence="2" id="KW-1185">Reference proteome</keyword>
<reference evidence="1" key="1">
    <citation type="submission" date="2021-02" db="EMBL/GenBank/DDBJ databases">
        <authorList>
            <person name="Dougan E. K."/>
            <person name="Rhodes N."/>
            <person name="Thang M."/>
            <person name="Chan C."/>
        </authorList>
    </citation>
    <scope>NUCLEOTIDE SEQUENCE</scope>
</reference>
<dbReference type="AlphaFoldDB" id="A0A812SSZ5"/>
<protein>
    <submittedName>
        <fullName evidence="1">LONRF1 protein</fullName>
    </submittedName>
</protein>
<proteinExistence type="predicted"/>
<accession>A0A812SSZ5</accession>
<comment type="caution">
    <text evidence="1">The sequence shown here is derived from an EMBL/GenBank/DDBJ whole genome shotgun (WGS) entry which is preliminary data.</text>
</comment>
<organism evidence="1 2">
    <name type="scientific">Symbiodinium pilosum</name>
    <name type="common">Dinoflagellate</name>
    <dbReference type="NCBI Taxonomy" id="2952"/>
    <lineage>
        <taxon>Eukaryota</taxon>
        <taxon>Sar</taxon>
        <taxon>Alveolata</taxon>
        <taxon>Dinophyceae</taxon>
        <taxon>Suessiales</taxon>
        <taxon>Symbiodiniaceae</taxon>
        <taxon>Symbiodinium</taxon>
    </lineage>
</organism>
<evidence type="ECO:0000313" key="2">
    <source>
        <dbReference type="Proteomes" id="UP000649617"/>
    </source>
</evidence>
<evidence type="ECO:0000313" key="1">
    <source>
        <dbReference type="EMBL" id="CAE7490914.1"/>
    </source>
</evidence>
<sequence length="121" mass="13732">MAPGNPTKSELQLKLLEFGEQAPSNWTKIQLKARLAELVDEQKETAPMSERDAAKMVNKCKTKAALQNLMDSYQVDYTNHMNSDQLKSKMMQYLMENQVPASKADFMGFGKFASWTYGETL</sequence>